<evidence type="ECO:0000256" key="1">
    <source>
        <dbReference type="ARBA" id="ARBA00004123"/>
    </source>
</evidence>
<dbReference type="GO" id="GO:0005634">
    <property type="term" value="C:nucleus"/>
    <property type="evidence" value="ECO:0007669"/>
    <property type="project" value="UniProtKB-SubCell"/>
</dbReference>
<evidence type="ECO:0000256" key="4">
    <source>
        <dbReference type="ARBA" id="ARBA00023015"/>
    </source>
</evidence>
<reference evidence="10 11" key="1">
    <citation type="journal article" date="2015" name="Fungal Genet. Biol.">
        <title>Evolution of novel wood decay mechanisms in Agaricales revealed by the genome sequences of Fistulina hepatica and Cylindrobasidium torrendii.</title>
        <authorList>
            <person name="Floudas D."/>
            <person name="Held B.W."/>
            <person name="Riley R."/>
            <person name="Nagy L.G."/>
            <person name="Koehler G."/>
            <person name="Ransdell A.S."/>
            <person name="Younus H."/>
            <person name="Chow J."/>
            <person name="Chiniquy J."/>
            <person name="Lipzen A."/>
            <person name="Tritt A."/>
            <person name="Sun H."/>
            <person name="Haridas S."/>
            <person name="LaButti K."/>
            <person name="Ohm R.A."/>
            <person name="Kues U."/>
            <person name="Blanchette R.A."/>
            <person name="Grigoriev I.V."/>
            <person name="Minto R.E."/>
            <person name="Hibbett D.S."/>
        </authorList>
    </citation>
    <scope>NUCLEOTIDE SEQUENCE [LARGE SCALE GENOMIC DNA]</scope>
    <source>
        <strain evidence="10 11">FP15055 ss-10</strain>
    </source>
</reference>
<keyword evidence="4" id="KW-0805">Transcription regulation</keyword>
<evidence type="ECO:0000256" key="5">
    <source>
        <dbReference type="ARBA" id="ARBA00023125"/>
    </source>
</evidence>
<dbReference type="CDD" id="cd00067">
    <property type="entry name" value="GAL4"/>
    <property type="match status" value="1"/>
</dbReference>
<evidence type="ECO:0000256" key="8">
    <source>
        <dbReference type="SAM" id="MobiDB-lite"/>
    </source>
</evidence>
<sequence length="744" mass="82896">MPVPGHPTSQRKVRAPYATQACDVCRRRRIRCDETRPYCEKCSSSGRASECSYTGVPAQPPRSKAHFDALNLRIRSLEAWAAKLEYMVEHCRQKHGDMSAIDDDYHTFRPEGHSVWTGSPESDEQSESDVDEVDSAAPTKNLKIEDGEVVHYSTAALFGYALRSPTGLQAQTDRFSEIVDDPSGHYVLQLNSFPSLHPTGALDTSFDWSCFLPPGPLTRLEHDKILDLLFTFFTSWCFRVVPTLFLRDMHQRIHQGKQNTKHYSPMLHNALIALATAFSDDPIIRDTTHRRMFADRAKSYIDQECAHPSICVVQALNLLGSFHCSNGEQNLGYMYFGMSTRMSQVLGLGIDSSPMVKAGLISHNDMLDRNWAYWSTFSLDACWSIYVGRDTSALVPADGSDIPLPTVNAELDAMSWHHRGSSVPSQPSYLSTTFVATCELCVVVGRVMKVVNSFGSGSHARGNLARDKLISDMDVQLNDWKSRLNPAVDLTRQSQGTAMPHCLMMHLMYHLMFILLHRPFFHRKQDAAAEIDHRKLCKRAADQVMSILETWQKLYTLRYAPVTLFQGIFSAGTVYLLFHRQSNKISDAAPHKTSLGSGSSSERAQASRLNGSAYIVQVERCIQYLREMGESWKSGRSIAAILQNLLESQVGRTSASPPPLTRYSPPPGPPPGYVGQFIGDLDMGTRMQGLEYTGPESISLDVDWLQDLFGQASTSGLWGGVGDASVDYGQLLASNFPMFDPAPR</sequence>
<dbReference type="Gene3D" id="4.10.240.10">
    <property type="entry name" value="Zn(2)-C6 fungal-type DNA-binding domain"/>
    <property type="match status" value="1"/>
</dbReference>
<protein>
    <recommendedName>
        <fullName evidence="9">Zn(2)-C6 fungal-type domain-containing protein</fullName>
    </recommendedName>
</protein>
<dbReference type="Proteomes" id="UP000054007">
    <property type="component" value="Unassembled WGS sequence"/>
</dbReference>
<keyword evidence="11" id="KW-1185">Reference proteome</keyword>
<evidence type="ECO:0000256" key="7">
    <source>
        <dbReference type="ARBA" id="ARBA00023242"/>
    </source>
</evidence>
<dbReference type="InterPro" id="IPR007219">
    <property type="entry name" value="XnlR_reg_dom"/>
</dbReference>
<dbReference type="SMART" id="SM00066">
    <property type="entry name" value="GAL4"/>
    <property type="match status" value="1"/>
</dbReference>
<gene>
    <name evidence="10" type="ORF">CYLTODRAFT_421134</name>
</gene>
<dbReference type="GO" id="GO:0006351">
    <property type="term" value="P:DNA-templated transcription"/>
    <property type="evidence" value="ECO:0007669"/>
    <property type="project" value="InterPro"/>
</dbReference>
<dbReference type="InterPro" id="IPR001138">
    <property type="entry name" value="Zn2Cys6_DnaBD"/>
</dbReference>
<keyword evidence="7" id="KW-0539">Nucleus</keyword>
<dbReference type="PANTHER" id="PTHR31313">
    <property type="entry name" value="TY1 ENHANCER ACTIVATOR"/>
    <property type="match status" value="1"/>
</dbReference>
<dbReference type="AlphaFoldDB" id="A0A0D7BFY6"/>
<evidence type="ECO:0000256" key="6">
    <source>
        <dbReference type="ARBA" id="ARBA00023163"/>
    </source>
</evidence>
<dbReference type="PANTHER" id="PTHR31313:SF81">
    <property type="entry name" value="TY1 ENHANCER ACTIVATOR"/>
    <property type="match status" value="1"/>
</dbReference>
<accession>A0A0D7BFY6</accession>
<dbReference type="CDD" id="cd12148">
    <property type="entry name" value="fungal_TF_MHR"/>
    <property type="match status" value="1"/>
</dbReference>
<dbReference type="InterPro" id="IPR036864">
    <property type="entry name" value="Zn2-C6_fun-type_DNA-bd_sf"/>
</dbReference>
<evidence type="ECO:0000313" key="10">
    <source>
        <dbReference type="EMBL" id="KIY69004.1"/>
    </source>
</evidence>
<keyword evidence="3" id="KW-0862">Zinc</keyword>
<dbReference type="STRING" id="1314674.A0A0D7BFY6"/>
<dbReference type="EMBL" id="KN880492">
    <property type="protein sequence ID" value="KIY69004.1"/>
    <property type="molecule type" value="Genomic_DNA"/>
</dbReference>
<feature type="compositionally biased region" description="Acidic residues" evidence="8">
    <location>
        <begin position="121"/>
        <end position="134"/>
    </location>
</feature>
<comment type="subcellular location">
    <subcellularLocation>
        <location evidence="1">Nucleus</location>
    </subcellularLocation>
</comment>
<dbReference type="PROSITE" id="PS50048">
    <property type="entry name" value="ZN2_CY6_FUNGAL_2"/>
    <property type="match status" value="1"/>
</dbReference>
<keyword evidence="6" id="KW-0804">Transcription</keyword>
<dbReference type="SUPFAM" id="SSF57701">
    <property type="entry name" value="Zn2/Cys6 DNA-binding domain"/>
    <property type="match status" value="1"/>
</dbReference>
<dbReference type="InterPro" id="IPR051615">
    <property type="entry name" value="Transcr_Regulatory_Elem"/>
</dbReference>
<dbReference type="GO" id="GO:0008270">
    <property type="term" value="F:zinc ion binding"/>
    <property type="evidence" value="ECO:0007669"/>
    <property type="project" value="InterPro"/>
</dbReference>
<keyword evidence="2" id="KW-0479">Metal-binding</keyword>
<proteinExistence type="predicted"/>
<dbReference type="Pfam" id="PF00172">
    <property type="entry name" value="Zn_clus"/>
    <property type="match status" value="1"/>
</dbReference>
<evidence type="ECO:0000256" key="3">
    <source>
        <dbReference type="ARBA" id="ARBA00022833"/>
    </source>
</evidence>
<organism evidence="10 11">
    <name type="scientific">Cylindrobasidium torrendii FP15055 ss-10</name>
    <dbReference type="NCBI Taxonomy" id="1314674"/>
    <lineage>
        <taxon>Eukaryota</taxon>
        <taxon>Fungi</taxon>
        <taxon>Dikarya</taxon>
        <taxon>Basidiomycota</taxon>
        <taxon>Agaricomycotina</taxon>
        <taxon>Agaricomycetes</taxon>
        <taxon>Agaricomycetidae</taxon>
        <taxon>Agaricales</taxon>
        <taxon>Marasmiineae</taxon>
        <taxon>Physalacriaceae</taxon>
        <taxon>Cylindrobasidium</taxon>
    </lineage>
</organism>
<dbReference type="Pfam" id="PF04082">
    <property type="entry name" value="Fungal_trans"/>
    <property type="match status" value="1"/>
</dbReference>
<name>A0A0D7BFY6_9AGAR</name>
<feature type="domain" description="Zn(2)-C6 fungal-type" evidence="9">
    <location>
        <begin position="21"/>
        <end position="53"/>
    </location>
</feature>
<keyword evidence="5" id="KW-0238">DNA-binding</keyword>
<evidence type="ECO:0000259" key="9">
    <source>
        <dbReference type="PROSITE" id="PS50048"/>
    </source>
</evidence>
<dbReference type="PROSITE" id="PS00463">
    <property type="entry name" value="ZN2_CY6_FUNGAL_1"/>
    <property type="match status" value="1"/>
</dbReference>
<dbReference type="GO" id="GO:0003677">
    <property type="term" value="F:DNA binding"/>
    <property type="evidence" value="ECO:0007669"/>
    <property type="project" value="UniProtKB-KW"/>
</dbReference>
<dbReference type="SMART" id="SM00906">
    <property type="entry name" value="Fungal_trans"/>
    <property type="match status" value="1"/>
</dbReference>
<feature type="region of interest" description="Disordered" evidence="8">
    <location>
        <begin position="111"/>
        <end position="139"/>
    </location>
</feature>
<evidence type="ECO:0000313" key="11">
    <source>
        <dbReference type="Proteomes" id="UP000054007"/>
    </source>
</evidence>
<dbReference type="GO" id="GO:0000981">
    <property type="term" value="F:DNA-binding transcription factor activity, RNA polymerase II-specific"/>
    <property type="evidence" value="ECO:0007669"/>
    <property type="project" value="InterPro"/>
</dbReference>
<evidence type="ECO:0000256" key="2">
    <source>
        <dbReference type="ARBA" id="ARBA00022723"/>
    </source>
</evidence>
<dbReference type="OrthoDB" id="2154091at2759"/>